<dbReference type="EMBL" id="FONY01000011">
    <property type="protein sequence ID" value="SFE97008.1"/>
    <property type="molecule type" value="Genomic_DNA"/>
</dbReference>
<comment type="catalytic activity">
    <reaction evidence="2">
        <text>L-homoserine + acetyl-CoA = O-acetyl-L-homoserine + CoA</text>
        <dbReference type="Rhea" id="RHEA:13701"/>
        <dbReference type="ChEBI" id="CHEBI:57287"/>
        <dbReference type="ChEBI" id="CHEBI:57288"/>
        <dbReference type="ChEBI" id="CHEBI:57476"/>
        <dbReference type="ChEBI" id="CHEBI:57716"/>
        <dbReference type="EC" id="2.3.1.31"/>
    </reaction>
</comment>
<evidence type="ECO:0000256" key="3">
    <source>
        <dbReference type="PIRSR" id="PIRSR000443-1"/>
    </source>
</evidence>
<dbReference type="NCBIfam" id="TIGR01392">
    <property type="entry name" value="homoserO_Ac_trn"/>
    <property type="match status" value="1"/>
</dbReference>
<protein>
    <recommendedName>
        <fullName evidence="2">Homoserine O-acetyltransferase</fullName>
        <shortName evidence="2">HAT</shortName>
        <ecNumber evidence="2">2.3.1.31</ecNumber>
    </recommendedName>
    <alternativeName>
        <fullName evidence="2">Homoserine transacetylase</fullName>
        <shortName evidence="2">HTA</shortName>
    </alternativeName>
</protein>
<dbReference type="GO" id="GO:0005737">
    <property type="term" value="C:cytoplasm"/>
    <property type="evidence" value="ECO:0007669"/>
    <property type="project" value="UniProtKB-SubCell"/>
</dbReference>
<dbReference type="RefSeq" id="WP_091543535.1">
    <property type="nucleotide sequence ID" value="NZ_FONY01000011.1"/>
</dbReference>
<keyword evidence="6" id="KW-1185">Reference proteome</keyword>
<dbReference type="GO" id="GO:0004414">
    <property type="term" value="F:homoserine O-acetyltransferase activity"/>
    <property type="evidence" value="ECO:0007669"/>
    <property type="project" value="UniProtKB-UniRule"/>
</dbReference>
<dbReference type="OrthoDB" id="9800754at2"/>
<dbReference type="InterPro" id="IPR029058">
    <property type="entry name" value="AB_hydrolase_fold"/>
</dbReference>
<comment type="caution">
    <text evidence="2">Lacks conserved residue(s) required for the propagation of feature annotation.</text>
</comment>
<dbReference type="InterPro" id="IPR000073">
    <property type="entry name" value="AB_hydrolase_1"/>
</dbReference>
<dbReference type="EC" id="2.3.1.31" evidence="2"/>
<dbReference type="PANTHER" id="PTHR32268:SF11">
    <property type="entry name" value="HOMOSERINE O-ACETYLTRANSFERASE"/>
    <property type="match status" value="1"/>
</dbReference>
<dbReference type="NCBIfam" id="NF001209">
    <property type="entry name" value="PRK00175.1"/>
    <property type="match status" value="1"/>
</dbReference>
<evidence type="ECO:0000313" key="6">
    <source>
        <dbReference type="Proteomes" id="UP000199513"/>
    </source>
</evidence>
<dbReference type="Gene3D" id="3.40.50.1820">
    <property type="entry name" value="alpha/beta hydrolase"/>
    <property type="match status" value="1"/>
</dbReference>
<evidence type="ECO:0000313" key="5">
    <source>
        <dbReference type="EMBL" id="SFE97008.1"/>
    </source>
</evidence>
<keyword evidence="2" id="KW-0012">Acyltransferase</keyword>
<feature type="binding site" evidence="2">
    <location>
        <position position="335"/>
    </location>
    <ligand>
        <name>substrate</name>
    </ligand>
</feature>
<sequence>MQNPTFSFNQISHATSVKTQFFHYRRPFELESGAVLPELQIAYHTYGKLNAEKSNVVWVCHALTANADVADWWKGLVGEGFLINPEEYFIVCANILGSCYGTSSPTTHNIITNETYFIDFPQVTIRDMVKAHDLLRQHLGIEEIALCIGGSMGGQQAMEWAILQPHLFKKLVLLATNAQHSPWGIAFNESQRLAIYADSTWSERRHDAGQAGLSAARSIALLSYRNYQTYESRQSEETNEKIDDFKASSYQRYQGLKLVRRFNVLSYLILSKAMDSHNVGRGRESKEKALHQIQAKTLVIGITSDILFPPFEQQFLAKHIPDAQYVEIDSPYGHDGFLVETEKISEVLKEFLNESL</sequence>
<reference evidence="5 6" key="1">
    <citation type="submission" date="2016-10" db="EMBL/GenBank/DDBJ databases">
        <authorList>
            <person name="de Groot N.N."/>
        </authorList>
    </citation>
    <scope>NUCLEOTIDE SEQUENCE [LARGE SCALE GENOMIC DNA]</scope>
    <source>
        <strain>GEY</strain>
        <strain evidence="6">DSM 9560</strain>
    </source>
</reference>
<dbReference type="PANTHER" id="PTHR32268">
    <property type="entry name" value="HOMOSERINE O-ACETYLTRANSFERASE"/>
    <property type="match status" value="1"/>
</dbReference>
<accession>A0A1I2EX34</accession>
<comment type="function">
    <text evidence="2">Transfers an acetyl group from acetyl-CoA to L-homoserine, forming acetyl-L-homoserine.</text>
</comment>
<feature type="domain" description="AB hydrolase-1" evidence="4">
    <location>
        <begin position="56"/>
        <end position="340"/>
    </location>
</feature>
<comment type="subcellular location">
    <subcellularLocation>
        <location evidence="2">Cytoplasm</location>
    </subcellularLocation>
</comment>
<feature type="active site" description="Nucleophile" evidence="2 3">
    <location>
        <position position="151"/>
    </location>
</feature>
<dbReference type="SUPFAM" id="SSF53474">
    <property type="entry name" value="alpha/beta-Hydrolases"/>
    <property type="match status" value="1"/>
</dbReference>
<keyword evidence="2" id="KW-0486">Methionine biosynthesis</keyword>
<keyword evidence="1 2" id="KW-0808">Transferase</keyword>
<comment type="subunit">
    <text evidence="2">Homodimer.</text>
</comment>
<feature type="active site" evidence="2 3">
    <location>
        <position position="334"/>
    </location>
</feature>
<dbReference type="AlphaFoldDB" id="A0A1I2EX34"/>
<evidence type="ECO:0000256" key="2">
    <source>
        <dbReference type="HAMAP-Rule" id="MF_00296"/>
    </source>
</evidence>
<feature type="binding site" evidence="2">
    <location>
        <position position="217"/>
    </location>
    <ligand>
        <name>substrate</name>
    </ligand>
</feature>
<dbReference type="InterPro" id="IPR008220">
    <property type="entry name" value="HAT_MetX-like"/>
</dbReference>
<feature type="active site" evidence="2 3">
    <location>
        <position position="305"/>
    </location>
</feature>
<proteinExistence type="inferred from homology"/>
<dbReference type="GO" id="GO:0009092">
    <property type="term" value="P:homoserine metabolic process"/>
    <property type="evidence" value="ECO:0007669"/>
    <property type="project" value="TreeGrafter"/>
</dbReference>
<dbReference type="UniPathway" id="UPA00051">
    <property type="reaction ID" value="UER00074"/>
</dbReference>
<dbReference type="Proteomes" id="UP000199513">
    <property type="component" value="Unassembled WGS sequence"/>
</dbReference>
<keyword evidence="2" id="KW-0028">Amino-acid biosynthesis</keyword>
<organism evidence="5 6">
    <name type="scientific">Thermoflexibacter ruber</name>
    <dbReference type="NCBI Taxonomy" id="1003"/>
    <lineage>
        <taxon>Bacteria</taxon>
        <taxon>Pseudomonadati</taxon>
        <taxon>Bacteroidota</taxon>
        <taxon>Cytophagia</taxon>
        <taxon>Cytophagales</taxon>
        <taxon>Thermoflexibacteraceae</taxon>
        <taxon>Thermoflexibacter</taxon>
    </lineage>
</organism>
<comment type="pathway">
    <text evidence="2">Amino-acid biosynthesis; L-methionine biosynthesis via de novo pathway; O-acetyl-L-homoserine from L-homoserine: step 1/1.</text>
</comment>
<dbReference type="STRING" id="1003.SAMN04488541_101173"/>
<dbReference type="HAMAP" id="MF_00296">
    <property type="entry name" value="MetX_acyltransf"/>
    <property type="match status" value="1"/>
</dbReference>
<gene>
    <name evidence="2" type="primary">metXA</name>
    <name evidence="5" type="ORF">SAMN04488541_101173</name>
</gene>
<comment type="similarity">
    <text evidence="2">Belongs to the AB hydrolase superfamily. MetX family.</text>
</comment>
<dbReference type="Pfam" id="PF00561">
    <property type="entry name" value="Abhydrolase_1"/>
    <property type="match status" value="1"/>
</dbReference>
<name>A0A1I2EX34_9BACT</name>
<keyword evidence="2" id="KW-0963">Cytoplasm</keyword>
<dbReference type="PIRSF" id="PIRSF000443">
    <property type="entry name" value="Homoser_Ac_trans"/>
    <property type="match status" value="1"/>
</dbReference>
<evidence type="ECO:0000256" key="1">
    <source>
        <dbReference type="ARBA" id="ARBA00022679"/>
    </source>
</evidence>
<evidence type="ECO:0000259" key="4">
    <source>
        <dbReference type="Pfam" id="PF00561"/>
    </source>
</evidence>
<dbReference type="GO" id="GO:0009086">
    <property type="term" value="P:methionine biosynthetic process"/>
    <property type="evidence" value="ECO:0007669"/>
    <property type="project" value="UniProtKB-UniRule"/>
</dbReference>